<evidence type="ECO:0000313" key="2">
    <source>
        <dbReference type="Proteomes" id="UP001055879"/>
    </source>
</evidence>
<gene>
    <name evidence="1" type="ORF">L6452_03678</name>
</gene>
<dbReference type="EMBL" id="CM042047">
    <property type="protein sequence ID" value="KAI3772492.1"/>
    <property type="molecule type" value="Genomic_DNA"/>
</dbReference>
<comment type="caution">
    <text evidence="1">The sequence shown here is derived from an EMBL/GenBank/DDBJ whole genome shotgun (WGS) entry which is preliminary data.</text>
</comment>
<sequence length="111" mass="12612">MELERDSDKRWEVTVDGSLLSRTQAHGHRELLDLGEAIGSESRGLSQELIDSLPTTRYKSGGFFLRKKSAERTVVGPGFCSWDSKPRRNQQEVEKVLETLQTIPKEIPSRK</sequence>
<reference evidence="1 2" key="2">
    <citation type="journal article" date="2022" name="Mol. Ecol. Resour.">
        <title>The genomes of chicory, endive, great burdock and yacon provide insights into Asteraceae paleo-polyploidization history and plant inulin production.</title>
        <authorList>
            <person name="Fan W."/>
            <person name="Wang S."/>
            <person name="Wang H."/>
            <person name="Wang A."/>
            <person name="Jiang F."/>
            <person name="Liu H."/>
            <person name="Zhao H."/>
            <person name="Xu D."/>
            <person name="Zhang Y."/>
        </authorList>
    </citation>
    <scope>NUCLEOTIDE SEQUENCE [LARGE SCALE GENOMIC DNA]</scope>
    <source>
        <strain evidence="2">cv. Niubang</strain>
    </source>
</reference>
<keyword evidence="2" id="KW-1185">Reference proteome</keyword>
<reference evidence="2" key="1">
    <citation type="journal article" date="2022" name="Mol. Ecol. Resour.">
        <title>The genomes of chicory, endive, great burdock and yacon provide insights into Asteraceae palaeo-polyploidization history and plant inulin production.</title>
        <authorList>
            <person name="Fan W."/>
            <person name="Wang S."/>
            <person name="Wang H."/>
            <person name="Wang A."/>
            <person name="Jiang F."/>
            <person name="Liu H."/>
            <person name="Zhao H."/>
            <person name="Xu D."/>
            <person name="Zhang Y."/>
        </authorList>
    </citation>
    <scope>NUCLEOTIDE SEQUENCE [LARGE SCALE GENOMIC DNA]</scope>
    <source>
        <strain evidence="2">cv. Niubang</strain>
    </source>
</reference>
<accession>A0ACB9FN16</accession>
<evidence type="ECO:0000313" key="1">
    <source>
        <dbReference type="EMBL" id="KAI3772492.1"/>
    </source>
</evidence>
<organism evidence="1 2">
    <name type="scientific">Arctium lappa</name>
    <name type="common">Greater burdock</name>
    <name type="synonym">Lappa major</name>
    <dbReference type="NCBI Taxonomy" id="4217"/>
    <lineage>
        <taxon>Eukaryota</taxon>
        <taxon>Viridiplantae</taxon>
        <taxon>Streptophyta</taxon>
        <taxon>Embryophyta</taxon>
        <taxon>Tracheophyta</taxon>
        <taxon>Spermatophyta</taxon>
        <taxon>Magnoliopsida</taxon>
        <taxon>eudicotyledons</taxon>
        <taxon>Gunneridae</taxon>
        <taxon>Pentapetalae</taxon>
        <taxon>asterids</taxon>
        <taxon>campanulids</taxon>
        <taxon>Asterales</taxon>
        <taxon>Asteraceae</taxon>
        <taxon>Carduoideae</taxon>
        <taxon>Cardueae</taxon>
        <taxon>Arctiinae</taxon>
        <taxon>Arctium</taxon>
    </lineage>
</organism>
<dbReference type="Proteomes" id="UP001055879">
    <property type="component" value="Linkage Group LG01"/>
</dbReference>
<protein>
    <submittedName>
        <fullName evidence="1">Uncharacterized protein</fullName>
    </submittedName>
</protein>
<name>A0ACB9FN16_ARCLA</name>
<proteinExistence type="predicted"/>